<comment type="caution">
    <text evidence="1">The sequence shown here is derived from an EMBL/GenBank/DDBJ whole genome shotgun (WGS) entry which is preliminary data.</text>
</comment>
<evidence type="ECO:0008006" key="3">
    <source>
        <dbReference type="Google" id="ProtNLM"/>
    </source>
</evidence>
<dbReference type="EMBL" id="AOHO01000085">
    <property type="protein sequence ID" value="EME50525.1"/>
    <property type="molecule type" value="Genomic_DNA"/>
</dbReference>
<dbReference type="AlphaFoldDB" id="M2XMZ6"/>
<dbReference type="Proteomes" id="UP000054226">
    <property type="component" value="Unassembled WGS sequence"/>
</dbReference>
<protein>
    <recommendedName>
        <fullName evidence="3">DUF559 domain-containing protein</fullName>
    </recommendedName>
</protein>
<organism evidence="1 2">
    <name type="scientific">Amycolatopsis decaplanina DSM 44594</name>
    <dbReference type="NCBI Taxonomy" id="1284240"/>
    <lineage>
        <taxon>Bacteria</taxon>
        <taxon>Bacillati</taxon>
        <taxon>Actinomycetota</taxon>
        <taxon>Actinomycetes</taxon>
        <taxon>Pseudonocardiales</taxon>
        <taxon>Pseudonocardiaceae</taxon>
        <taxon>Amycolatopsis</taxon>
    </lineage>
</organism>
<sequence>MRIGEWARDHEALHELSRGGVITVARLEEFGVPRRTCYRRCRPGQPWQRLLPGVLLLDSGRPTRRQLVDGALLYGGPDAIVTGADVCRYHGLRVPRTASDLVHLLVPEPCKIASTGYVLIERTRRMPPPVLDSGVPMAPLVRAVLDECRRFSSRDPVRALLTDSVQKGGLSPAALAGELEDGSGRGSAVPREVLRDVLRGARSVAEIDAMAVWRRTSLPEPRWNHTLHDPSGSYIGKPDAYFAEVELAWEIDSYDFHFAKEQYANTLDRNARYAAAGIAVVQTLPGRLRSEPRLVAAEVTAAYLAAAARLEARRERHA</sequence>
<proteinExistence type="predicted"/>
<evidence type="ECO:0000313" key="1">
    <source>
        <dbReference type="EMBL" id="EME50525.1"/>
    </source>
</evidence>
<keyword evidence="2" id="KW-1185">Reference proteome</keyword>
<reference evidence="1 2" key="1">
    <citation type="journal article" date="2013" name="Genome Announc.">
        <title>Draft Genome Sequence of Amycolatopsis decaplanina Strain DSM 44594T.</title>
        <authorList>
            <person name="Kaur N."/>
            <person name="Kumar S."/>
            <person name="Bala M."/>
            <person name="Raghava G.P."/>
            <person name="Mayilraj S."/>
        </authorList>
    </citation>
    <scope>NUCLEOTIDE SEQUENCE [LARGE SCALE GENOMIC DNA]</scope>
    <source>
        <strain evidence="1 2">DSM 44594</strain>
    </source>
</reference>
<evidence type="ECO:0000313" key="2">
    <source>
        <dbReference type="Proteomes" id="UP000054226"/>
    </source>
</evidence>
<name>M2XMZ6_9PSEU</name>
<gene>
    <name evidence="1" type="ORF">H074_38738</name>
</gene>
<dbReference type="PATRIC" id="fig|1284240.4.peg.7898"/>
<dbReference type="RefSeq" id="WP_007035515.1">
    <property type="nucleotide sequence ID" value="NZ_AOHO01000085.1"/>
</dbReference>
<accession>M2XMZ6</accession>